<evidence type="ECO:0000313" key="1">
    <source>
        <dbReference type="EMBL" id="SOR63501.1"/>
    </source>
</evidence>
<sequence length="38" mass="4691">MRVTASHLSYEIRELNYYDLKCLFAKIFLHRSRVQFLQ</sequence>
<dbReference type="AlphaFoldDB" id="A0AAQ1P4B4"/>
<dbReference type="Proteomes" id="UP000234460">
    <property type="component" value="Chromosome LMANV2"/>
</dbReference>
<protein>
    <submittedName>
        <fullName evidence="1">Uncharacterized protein</fullName>
    </submittedName>
</protein>
<comment type="caution">
    <text evidence="1">The sequence shown here is derived from an EMBL/GenBank/DDBJ whole genome shotgun (WGS) entry which is preliminary data.</text>
</comment>
<dbReference type="EMBL" id="OEJX01000067">
    <property type="protein sequence ID" value="SOR63501.1"/>
    <property type="molecule type" value="Genomic_DNA"/>
</dbReference>
<evidence type="ECO:0000313" key="2">
    <source>
        <dbReference type="Proteomes" id="UP000234460"/>
    </source>
</evidence>
<proteinExistence type="predicted"/>
<accession>A0AAQ1P4B4</accession>
<gene>
    <name evidence="1" type="ORF">LMANV2_70067</name>
</gene>
<organism evidence="1 2">
    <name type="scientific">Leptospira interrogans serovar Manilae</name>
    <dbReference type="NCBI Taxonomy" id="214675"/>
    <lineage>
        <taxon>Bacteria</taxon>
        <taxon>Pseudomonadati</taxon>
        <taxon>Spirochaetota</taxon>
        <taxon>Spirochaetia</taxon>
        <taxon>Leptospirales</taxon>
        <taxon>Leptospiraceae</taxon>
        <taxon>Leptospira</taxon>
    </lineage>
</organism>
<reference evidence="1 2" key="1">
    <citation type="submission" date="2017-11" db="EMBL/GenBank/DDBJ databases">
        <authorList>
            <person name="Lechat P."/>
        </authorList>
    </citation>
    <scope>NUCLEOTIDE SEQUENCE [LARGE SCALE GENOMIC DNA]</scope>
    <source>
        <strain evidence="1">L495</strain>
    </source>
</reference>
<name>A0AAQ1P4B4_LEPIR</name>